<keyword evidence="1" id="KW-0472">Membrane</keyword>
<reference evidence="2 3" key="1">
    <citation type="submission" date="2017-09" db="EMBL/GenBank/DDBJ databases">
        <title>Complete genome sequence of Janthinobacterium svalbardensis PAMC 27463.</title>
        <authorList>
            <person name="Cho Y.-J."/>
            <person name="Cho A."/>
            <person name="Kim O.-S."/>
            <person name="Lee J.-I."/>
        </authorList>
    </citation>
    <scope>NUCLEOTIDE SEQUENCE [LARGE SCALE GENOMIC DNA]</scope>
    <source>
        <strain evidence="2 3">PAMC 27463</strain>
    </source>
</reference>
<dbReference type="AlphaFoldDB" id="A0A290X1E8"/>
<accession>A0A290X1E8</accession>
<dbReference type="EMBL" id="CP023422">
    <property type="protein sequence ID" value="ATD62943.1"/>
    <property type="molecule type" value="Genomic_DNA"/>
</dbReference>
<feature type="transmembrane region" description="Helical" evidence="1">
    <location>
        <begin position="19"/>
        <end position="37"/>
    </location>
</feature>
<organism evidence="2 3">
    <name type="scientific">Janthinobacterium svalbardensis</name>
    <dbReference type="NCBI Taxonomy" id="368607"/>
    <lineage>
        <taxon>Bacteria</taxon>
        <taxon>Pseudomonadati</taxon>
        <taxon>Pseudomonadota</taxon>
        <taxon>Betaproteobacteria</taxon>
        <taxon>Burkholderiales</taxon>
        <taxon>Oxalobacteraceae</taxon>
        <taxon>Janthinobacterium</taxon>
    </lineage>
</organism>
<dbReference type="Proteomes" id="UP000218437">
    <property type="component" value="Chromosome"/>
</dbReference>
<evidence type="ECO:0000313" key="3">
    <source>
        <dbReference type="Proteomes" id="UP000218437"/>
    </source>
</evidence>
<evidence type="ECO:0000313" key="2">
    <source>
        <dbReference type="EMBL" id="ATD62943.1"/>
    </source>
</evidence>
<proteinExistence type="predicted"/>
<keyword evidence="1" id="KW-1133">Transmembrane helix</keyword>
<dbReference type="KEGG" id="jsv:CNX70_24460"/>
<dbReference type="RefSeq" id="WP_096237666.1">
    <property type="nucleotide sequence ID" value="NZ_CP023422.1"/>
</dbReference>
<protein>
    <submittedName>
        <fullName evidence="2">Uncharacterized protein</fullName>
    </submittedName>
</protein>
<gene>
    <name evidence="2" type="ORF">CNX70_24460</name>
</gene>
<evidence type="ECO:0000256" key="1">
    <source>
        <dbReference type="SAM" id="Phobius"/>
    </source>
</evidence>
<keyword evidence="3" id="KW-1185">Reference proteome</keyword>
<keyword evidence="1" id="KW-0812">Transmembrane</keyword>
<sequence length="248" mass="27106">MTIPTGLAAPDNDAPVSPLTWLTLASLLVAGLAWYWFSSYAVPRCDTRQTVAAVTDGKFSLHDVKQAGYAWSQKTRGCLGTVMQDGKPLQYAWTISRVEGRRKSRLEYDHAHPGIVQTRFADIAWHGGFAQQGQPIGRDGLKNAVLAGMDALRGKPLYHVNLNAVVSPQHYREIGDIVALAPCKEVLPGVVSCRLLLARNDLAPAAATKVLAVSVLQQGDFTFQRSKDGKNWSVTPQFRTELDQAPLQ</sequence>
<name>A0A290X1E8_9BURK</name>